<dbReference type="GO" id="GO:0005085">
    <property type="term" value="F:guanyl-nucleotide exchange factor activity"/>
    <property type="evidence" value="ECO:0007669"/>
    <property type="project" value="UniProtKB-KW"/>
</dbReference>
<dbReference type="PANTHER" id="PTHR23113">
    <property type="entry name" value="GUANINE NUCLEOTIDE EXCHANGE FACTOR"/>
    <property type="match status" value="1"/>
</dbReference>
<dbReference type="PROSITE" id="PS50009">
    <property type="entry name" value="RASGEF_CAT"/>
    <property type="match status" value="1"/>
</dbReference>
<dbReference type="Proteomes" id="UP001154114">
    <property type="component" value="Chromosome 30"/>
</dbReference>
<dbReference type="SUPFAM" id="SSF48366">
    <property type="entry name" value="Ras GEF"/>
    <property type="match status" value="34"/>
</dbReference>
<evidence type="ECO:0000313" key="6">
    <source>
        <dbReference type="Proteomes" id="UP001154114"/>
    </source>
</evidence>
<dbReference type="SMART" id="SM00147">
    <property type="entry name" value="RasGEF"/>
    <property type="match status" value="1"/>
</dbReference>
<feature type="region of interest" description="Disordered" evidence="3">
    <location>
        <begin position="2334"/>
        <end position="2372"/>
    </location>
</feature>
<feature type="region of interest" description="Disordered" evidence="3">
    <location>
        <begin position="2762"/>
        <end position="2800"/>
    </location>
</feature>
<accession>A0A9N8KX57</accession>
<dbReference type="InterPro" id="IPR036964">
    <property type="entry name" value="RASGEF_cat_dom_sf"/>
</dbReference>
<dbReference type="InterPro" id="IPR001895">
    <property type="entry name" value="RASGEF_cat_dom"/>
</dbReference>
<protein>
    <recommendedName>
        <fullName evidence="4">Ras-GEF domain-containing protein</fullName>
    </recommendedName>
</protein>
<dbReference type="GO" id="GO:0005886">
    <property type="term" value="C:plasma membrane"/>
    <property type="evidence" value="ECO:0007669"/>
    <property type="project" value="TreeGrafter"/>
</dbReference>
<feature type="region of interest" description="Disordered" evidence="3">
    <location>
        <begin position="1"/>
        <end position="40"/>
    </location>
</feature>
<gene>
    <name evidence="5" type="ORF">CINC_LOCUS9896</name>
</gene>
<feature type="compositionally biased region" description="Low complexity" evidence="3">
    <location>
        <begin position="10"/>
        <end position="25"/>
    </location>
</feature>
<feature type="region of interest" description="Disordered" evidence="3">
    <location>
        <begin position="2869"/>
        <end position="2906"/>
    </location>
</feature>
<feature type="region of interest" description="Disordered" evidence="3">
    <location>
        <begin position="2548"/>
        <end position="2586"/>
    </location>
</feature>
<dbReference type="PANTHER" id="PTHR23113:SF363">
    <property type="entry name" value="PROTEIN SON OF SEVENLESS"/>
    <property type="match status" value="1"/>
</dbReference>
<dbReference type="GO" id="GO:0007265">
    <property type="term" value="P:Ras protein signal transduction"/>
    <property type="evidence" value="ECO:0007669"/>
    <property type="project" value="TreeGrafter"/>
</dbReference>
<sequence length="3309" mass="360437">MPNITRQTRASPVAKAASAQAPPLSFVMSPPRPPRDPAPPALLTDVIMSSQYSNEECWNMVRAYVLSNDRVRAAVNLYREMYPMHEELGVNDHEPRDAYQHRFSVNVWADILNNNLIGPYFIDGRFDSVSYLNILNNVVSEMLEDVPFNIYRDLYYQHDGAPAHYQVRFTRWMEKWIVESENLEERVGVVCRLLEVCVALRHLNNFNGVLAVVAACGSASVHRLRATFQVRIVCYIREPRGARGRGVSPAGGVRGAQTSQQLQRCVSCGGGLRVRVCASAEGYVPENLEERVGVVCRLLEVCVALRHLNNFNGVLAVVAACGSASVHRLRATFQNLEERVGVVCRLLEVCVALRHLNNFNGVLAVVAACGSASVHRLRATFQNLEERVGVVCRLLEVCVALRHLNNFNGVLAVVAACGSASVHRLRATFQVRIVCYIREPRGARGRGVSPAGGVRGAQTSQQLQRCVSCGGGLRVRVCASAEGYVPENLEERVGVVCRLLEVCVALRHLNNFNGVLAVVAACGSASGHRLRATFQNLEERVGVVCRLLEVCVALRHLNNFNGVLAVVAACGSASVHRLRATFQNLEERVGVVCRLLEGCVALRHLNNFNGVLAVVAACGSASVHRLRATFQNLEGGVGVVCVHTAEVCVASDISTFSGVLAVLAACGSASVHRLGATFREPRGARGRGVSPAGGVRGAQTSQQLQRSVSCGGGLRVRVCASAEATFQGEMVCYDREPKRERVGVVCRLLEVCVALQTSQQPSTNLEERVGVVVCRLLEVCVALRHLNNFNGVLAVVAACGSAYVGRGVNPYLLEVCVALRHLNNFNGVLAGGGLRGSASVHRLRGYVQPEGRVGVVLISLRRCAALRHLQQLQRYVSCGGGLRVASVHRLRAAFREPRGARGRGVSPAGGVRGAQTSQQLQRCVSCGGGLRVRVCASAEGYVPENLEERVGVVCRLLEVCVALRHLNNFNGVLAVVAACGSASVNRLRATFQVRIVCYIREPRRSAWAWCVACWRVCVAQTSQQLQRCVGNGGSLRVASVPSARAATFRVRMVCYDDRGTEERVGVVCRLLEVCVALRHLNNFNGVLAVVAACGSASVHRLRATFQNLEERVGVVCRLLEVCVALRHLNNFNGVLAVVAACGSASVHRLRATFQNLEERVGVVCRLLEVCVALRHLNNFNGVLAVVAACGELEERVGVVCRLLEVCVALRHLNNFNGVLAVVAACGSASVHRLRATFQNLEERVGVVCRLLEVCVALRHLNNFNGVLAVVAACGSASVHRLRATFQNLEERVGVVCRLLEVCVALRHLNNFNGVLAVVAACGSASVHRLRATFQNLEERVGVVCRLLEVCVALRHLNNFNGVLAVVAACGSASVHRLRATFQNLEERVGVVCRLLEVCVALRHLNNFNGVLAVVAACGSASVHRLRATFQNLEERVGVVCRLLEVCVALRHLNNFNGVLAVVAACGSASVHRLRATFQNLEERVGVVCRLLEVCVALRHLNNFNGVLAVVAACGSASVHRLRATFQNLEERVGVVCRLLEVCVALRHLNNFNGVLAVVAACGSASVHRLRATFQNLEERVGVVCRLLEVCVALRHLNNFNGVLAVVAACGSASVHRLRATFQNLEERVGVVCRLLEVCVALRHLNNFNGVLAVVAACGSASVHRLRATFQNLEERVGVVCRLLEVCVALRHLNNFNGVLAVVAACGSASVHRLRATFQNLEERVGVVCRLLEVCVALRHLNNFNGVLAVVAACGSASVHRLRATFQNLEERVGVVCRLLEVCVALRHLNNFNGVLAVVAACGSASVHRLRATFQNLEERVGVVCRLLEVCVALRHLNNFNGVLAVVAACGSASVHRLRATFQNLEERVGVVCRLLEVCVALRHLNNFNGVLAVVAACGSASVHRLRATFQNLEERVGVVCRLLEVCVALRHLNNFNGVLAVVAACGSASVHRLRATFQNLEERVGVVCRLLEVCVALRHLNNFNGVLAVVAACGSASVHRLRATFQNLEERVGVVCRLLEVCVALRHLNNFNGVLAVVAACGSASVHRLRATFQVRIVCYIREPRGARGRGVSPAGGVRGAQTSQQLQRCVSCGGGLRVRVCASAEGYVPGEDVRMVPLRLHRALEEFRELNSDHFRRYQERLRSINPPCVPFFGMYLTNILHIEEGNLDYLPDSELINFSKRRKVAEITGEIQQYQNQPYCLKEEPRTRVSHSWSAAPRWGADQLLEAPQSGGDHRRDPAVPEPALLPQGGAQDQGKMTSRTEPVTGHCRSLIAGQLPHGGELINFSKRRKVAEITGEIQQYQNQPYCLKEEPRTRVSHSWSAAPRWGADQLLEAPQSGGDHRRDPAVPEPALLPQGGAQDQGKMTSRTEPVTGHCRSLIAGQLPHGGELINFSKRRKVAEITGEIQQYQNQPYCLKEEPRTRVSHSWSAAPRWGADQLLEAPQSGGDHRRDPAVPEPALLPQGGAQDQGKMTSRTEPVTGHCRSLIAGQLPHGGELINFSKRRKVAEITGEIQQYQNQPYCLKEEPRTRVSHSWSAAPRWGADQLLEAPQSGGDHRRDPAVPEPALLPQGGAQDQGKMTSRTEPVTGHCRSLIAGQLPHGGELINFSKRRKVAEITGEIQQYQNQPYCLKEEPRTRVSHSWSAAPRWGADQLLEAPQSGGDHRRDPAVPEPALLPQGGAQDQGKMTSRTEPVTGHCRSLIAGQLPHGGELINFSKRRKVAEITGEIQQYQNQPYCLKEEPRTRVSHSWSAAPRWGADQLLEAPQSGGDHRRDPAVPEPALLPQGGAQDQGKMTSRTEPVTGHCRSLIAGQLPHGGELINFSKRRKVAEITGEIQQYQNQPYCLKEEPRTRVSHSWSAAPRWGADQLLEAPQSGGDHRRDPAVPEPALLPQGGAQDQGKMTSRTEPVTGHCRSLIAGQLPHGGAPLPKLLITPACNCPTAGLSYRERALITTLVSCPTVGRQPLIQRTSIDHHACELPHGGAPLPKLLITPACNCPTAGLSYRERALITTLVSCPAAFLESLDPFPGKDDNEITNYLYAKSLEIEPRLVKQPKFPRRFPELSLKQVKVSRRAHAHHDSAAPHSTSSTHSDDTLSMSSQISPTSISTWDGGSVQSLPIDDHRGSKQEMVSPRLERCSLSQLSQLSLFDKGLALFDKTKPNNNNKCSARDEPPSPRDRHSPRHERRPAALSPRGAIVDAELFYSRSADHINCRKHDQSACLISRAKHVPPLWQRARKPLPPLARRHMADDSSSRSACRRCCRAGARGAGGTPPAPRALAPAPRAREPPDRPQPSPSIMTSRGEYQHTHTR</sequence>
<feature type="compositionally biased region" description="Basic and acidic residues" evidence="3">
    <location>
        <begin position="3166"/>
        <end position="3177"/>
    </location>
</feature>
<dbReference type="Pfam" id="PF00617">
    <property type="entry name" value="RasGEF"/>
    <property type="match status" value="14"/>
</dbReference>
<name>A0A9N8KX57_CHRIL</name>
<feature type="compositionally biased region" description="Low complexity" evidence="3">
    <location>
        <begin position="3081"/>
        <end position="3107"/>
    </location>
</feature>
<dbReference type="InterPro" id="IPR008937">
    <property type="entry name" value="Ras-like_GEF"/>
</dbReference>
<feature type="region of interest" description="Disordered" evidence="3">
    <location>
        <begin position="2441"/>
        <end position="2479"/>
    </location>
</feature>
<feature type="region of interest" description="Disordered" evidence="3">
    <location>
        <begin position="3263"/>
        <end position="3309"/>
    </location>
</feature>
<dbReference type="InterPro" id="IPR019804">
    <property type="entry name" value="Ras_G-nucl-exch_fac_CS"/>
</dbReference>
<feature type="region of interest" description="Disordered" evidence="3">
    <location>
        <begin position="3155"/>
        <end position="3191"/>
    </location>
</feature>
<feature type="region of interest" description="Disordered" evidence="3">
    <location>
        <begin position="2655"/>
        <end position="2693"/>
    </location>
</feature>
<feature type="region of interest" description="Disordered" evidence="3">
    <location>
        <begin position="2227"/>
        <end position="2265"/>
    </location>
</feature>
<dbReference type="Gene3D" id="1.10.840.10">
    <property type="entry name" value="Ras guanine-nucleotide exchange factors catalytic domain"/>
    <property type="match status" value="34"/>
</dbReference>
<evidence type="ECO:0000256" key="3">
    <source>
        <dbReference type="SAM" id="MobiDB-lite"/>
    </source>
</evidence>
<feature type="compositionally biased region" description="Pro residues" evidence="3">
    <location>
        <begin position="30"/>
        <end position="40"/>
    </location>
</feature>
<organism evidence="5 6">
    <name type="scientific">Chrysodeixis includens</name>
    <name type="common">Soybean looper</name>
    <name type="synonym">Pseudoplusia includens</name>
    <dbReference type="NCBI Taxonomy" id="689277"/>
    <lineage>
        <taxon>Eukaryota</taxon>
        <taxon>Metazoa</taxon>
        <taxon>Ecdysozoa</taxon>
        <taxon>Arthropoda</taxon>
        <taxon>Hexapoda</taxon>
        <taxon>Insecta</taxon>
        <taxon>Pterygota</taxon>
        <taxon>Neoptera</taxon>
        <taxon>Endopterygota</taxon>
        <taxon>Lepidoptera</taxon>
        <taxon>Glossata</taxon>
        <taxon>Ditrysia</taxon>
        <taxon>Noctuoidea</taxon>
        <taxon>Noctuidae</taxon>
        <taxon>Plusiinae</taxon>
        <taxon>Chrysodeixis</taxon>
    </lineage>
</organism>
<evidence type="ECO:0000256" key="2">
    <source>
        <dbReference type="PROSITE-ProRule" id="PRU00168"/>
    </source>
</evidence>
<dbReference type="InterPro" id="IPR023578">
    <property type="entry name" value="Ras_GEF_dom_sf"/>
</dbReference>
<dbReference type="EMBL" id="LR824033">
    <property type="protein sequence ID" value="CAD0206915.1"/>
    <property type="molecule type" value="Genomic_DNA"/>
</dbReference>
<evidence type="ECO:0000259" key="4">
    <source>
        <dbReference type="PROSITE" id="PS50009"/>
    </source>
</evidence>
<keyword evidence="6" id="KW-1185">Reference proteome</keyword>
<keyword evidence="1 2" id="KW-0344">Guanine-nucleotide releasing factor</keyword>
<dbReference type="OrthoDB" id="546434at2759"/>
<feature type="region of interest" description="Disordered" evidence="3">
    <location>
        <begin position="3070"/>
        <end position="3131"/>
    </location>
</feature>
<evidence type="ECO:0000313" key="5">
    <source>
        <dbReference type="EMBL" id="CAD0206915.1"/>
    </source>
</evidence>
<dbReference type="PROSITE" id="PS00720">
    <property type="entry name" value="RASGEF"/>
    <property type="match status" value="1"/>
</dbReference>
<reference evidence="5" key="1">
    <citation type="submission" date="2021-12" db="EMBL/GenBank/DDBJ databases">
        <authorList>
            <person name="King R."/>
        </authorList>
    </citation>
    <scope>NUCLEOTIDE SEQUENCE</scope>
</reference>
<feature type="domain" description="Ras-GEF" evidence="4">
    <location>
        <begin position="1949"/>
        <end position="2230"/>
    </location>
</feature>
<proteinExistence type="predicted"/>
<evidence type="ECO:0000256" key="1">
    <source>
        <dbReference type="ARBA" id="ARBA00022658"/>
    </source>
</evidence>